<keyword evidence="2" id="KW-1185">Reference proteome</keyword>
<proteinExistence type="predicted"/>
<dbReference type="AlphaFoldDB" id="A0A1Z4JBB3"/>
<evidence type="ECO:0000313" key="1">
    <source>
        <dbReference type="EMBL" id="BAY54032.1"/>
    </source>
</evidence>
<organism evidence="1 2">
    <name type="scientific">Leptolyngbya boryana NIES-2135</name>
    <dbReference type="NCBI Taxonomy" id="1973484"/>
    <lineage>
        <taxon>Bacteria</taxon>
        <taxon>Bacillati</taxon>
        <taxon>Cyanobacteriota</taxon>
        <taxon>Cyanophyceae</taxon>
        <taxon>Leptolyngbyales</taxon>
        <taxon>Leptolyngbyaceae</taxon>
        <taxon>Leptolyngbya group</taxon>
        <taxon>Leptolyngbya</taxon>
    </lineage>
</organism>
<dbReference type="Proteomes" id="UP000217895">
    <property type="component" value="Chromosome"/>
</dbReference>
<name>A0A1Z4JBB3_LEPBY</name>
<sequence length="95" mass="11007">MQTKTSAIALLLTQAGQAHHDYEQSVLKGLYDQDWADWYAEYVVQNGLSELLEQEITVQQISQFFTQSYEAYKGKNSGESWADYTAREMQQTRFV</sequence>
<protein>
    <submittedName>
        <fullName evidence="1">Uncharacterized protein</fullName>
    </submittedName>
</protein>
<reference evidence="1 2" key="1">
    <citation type="submission" date="2017-06" db="EMBL/GenBank/DDBJ databases">
        <title>Genome sequencing of cyanobaciteial culture collection at National Institute for Environmental Studies (NIES).</title>
        <authorList>
            <person name="Hirose Y."/>
            <person name="Shimura Y."/>
            <person name="Fujisawa T."/>
            <person name="Nakamura Y."/>
            <person name="Kawachi M."/>
        </authorList>
    </citation>
    <scope>NUCLEOTIDE SEQUENCE [LARGE SCALE GENOMIC DNA]</scope>
    <source>
        <strain evidence="1 2">NIES-2135</strain>
    </source>
</reference>
<evidence type="ECO:0000313" key="2">
    <source>
        <dbReference type="Proteomes" id="UP000217895"/>
    </source>
</evidence>
<gene>
    <name evidence="1" type="ORF">NIES2135_08450</name>
</gene>
<dbReference type="EMBL" id="AP018203">
    <property type="protein sequence ID" value="BAY54032.1"/>
    <property type="molecule type" value="Genomic_DNA"/>
</dbReference>
<accession>A0A1Z4JBB3</accession>